<dbReference type="EMBL" id="BKBA01000005">
    <property type="protein sequence ID" value="GEQ13459.1"/>
    <property type="molecule type" value="Genomic_DNA"/>
</dbReference>
<dbReference type="Gene3D" id="3.40.50.80">
    <property type="entry name" value="Nucleotide-binding domain of ferredoxin-NADP reductase (FNR) module"/>
    <property type="match status" value="1"/>
</dbReference>
<dbReference type="InterPro" id="IPR039261">
    <property type="entry name" value="FNR_nucleotide-bd"/>
</dbReference>
<dbReference type="InterPro" id="IPR017927">
    <property type="entry name" value="FAD-bd_FR_type"/>
</dbReference>
<dbReference type="InterPro" id="IPR013113">
    <property type="entry name" value="SIP_FAD-bd"/>
</dbReference>
<reference evidence="2 3" key="1">
    <citation type="submission" date="2019-07" db="EMBL/GenBank/DDBJ databases">
        <title>Whole genome shotgun sequence of Knoellia locipacati NBRC 109775.</title>
        <authorList>
            <person name="Hosoyama A."/>
            <person name="Uohara A."/>
            <person name="Ohji S."/>
            <person name="Ichikawa N."/>
        </authorList>
    </citation>
    <scope>NUCLEOTIDE SEQUENCE [LARGE SCALE GENOMIC DNA]</scope>
    <source>
        <strain evidence="2 3">NBRC 109775</strain>
    </source>
</reference>
<proteinExistence type="predicted"/>
<feature type="domain" description="FAD-binding FR-type" evidence="1">
    <location>
        <begin position="10"/>
        <end position="138"/>
    </location>
</feature>
<dbReference type="Gene3D" id="2.40.30.10">
    <property type="entry name" value="Translation factors"/>
    <property type="match status" value="1"/>
</dbReference>
<dbReference type="PANTHER" id="PTHR30157:SF0">
    <property type="entry name" value="NADPH-DEPENDENT FERRIC-CHELATE REDUCTASE"/>
    <property type="match status" value="1"/>
</dbReference>
<dbReference type="PANTHER" id="PTHR30157">
    <property type="entry name" value="FERRIC REDUCTASE, NADPH-DEPENDENT"/>
    <property type="match status" value="1"/>
</dbReference>
<dbReference type="SUPFAM" id="SSF63380">
    <property type="entry name" value="Riboflavin synthase domain-like"/>
    <property type="match status" value="1"/>
</dbReference>
<dbReference type="InterPro" id="IPR039374">
    <property type="entry name" value="SIP_fam"/>
</dbReference>
<evidence type="ECO:0000259" key="1">
    <source>
        <dbReference type="PROSITE" id="PS51384"/>
    </source>
</evidence>
<dbReference type="InterPro" id="IPR017938">
    <property type="entry name" value="Riboflavin_synthase-like_b-brl"/>
</dbReference>
<dbReference type="AlphaFoldDB" id="A0A512SZV2"/>
<protein>
    <submittedName>
        <fullName evidence="2">Siderophore-interacting protein</fullName>
    </submittedName>
</protein>
<name>A0A512SZV2_9MICO</name>
<evidence type="ECO:0000313" key="3">
    <source>
        <dbReference type="Proteomes" id="UP000321793"/>
    </source>
</evidence>
<accession>A0A512SZV2</accession>
<organism evidence="2 3">
    <name type="scientific">Knoellia locipacati</name>
    <dbReference type="NCBI Taxonomy" id="882824"/>
    <lineage>
        <taxon>Bacteria</taxon>
        <taxon>Bacillati</taxon>
        <taxon>Actinomycetota</taxon>
        <taxon>Actinomycetes</taxon>
        <taxon>Micrococcales</taxon>
        <taxon>Intrasporangiaceae</taxon>
        <taxon>Knoellia</taxon>
    </lineage>
</organism>
<dbReference type="Pfam" id="PF04954">
    <property type="entry name" value="SIP"/>
    <property type="match status" value="1"/>
</dbReference>
<comment type="caution">
    <text evidence="2">The sequence shown here is derived from an EMBL/GenBank/DDBJ whole genome shotgun (WGS) entry which is preliminary data.</text>
</comment>
<dbReference type="Pfam" id="PF08021">
    <property type="entry name" value="FAD_binding_9"/>
    <property type="match status" value="1"/>
</dbReference>
<evidence type="ECO:0000313" key="2">
    <source>
        <dbReference type="EMBL" id="GEQ13459.1"/>
    </source>
</evidence>
<dbReference type="PROSITE" id="PS51384">
    <property type="entry name" value="FAD_FR"/>
    <property type="match status" value="1"/>
</dbReference>
<sequence length="261" mass="27863">MASPITRDADSQFEMTVAAVSDLGGGMRRITFVADELADFRRVGADEYFGLFMPRPGAALTMPEDGRENVRAAIADMPEAERPDLRWYTIRAHHSLNATIDVDIVTHGDSGPGSAWACAATAGDRVGFRSGGALFRGHECDTPVLLAADETAVPALAAILDAHPEVLDRATIHLEVSDPAVLTAYAFAGADVTVHLRTDGVPGSVLLPALAAAELSHLGYAWVCGESGMVTQARRHLVRSVGVDRRKVLFSGYWKLGQERG</sequence>
<gene>
    <name evidence="2" type="ORF">KLO01_15060</name>
</gene>
<dbReference type="GO" id="GO:0016491">
    <property type="term" value="F:oxidoreductase activity"/>
    <property type="evidence" value="ECO:0007669"/>
    <property type="project" value="InterPro"/>
</dbReference>
<dbReference type="CDD" id="cd06193">
    <property type="entry name" value="siderophore_interacting"/>
    <property type="match status" value="1"/>
</dbReference>
<dbReference type="Proteomes" id="UP000321793">
    <property type="component" value="Unassembled WGS sequence"/>
</dbReference>
<dbReference type="InterPro" id="IPR007037">
    <property type="entry name" value="SIP_rossman_dom"/>
</dbReference>
<keyword evidence="3" id="KW-1185">Reference proteome</keyword>